<keyword evidence="5" id="KW-0137">Centromere</keyword>
<evidence type="ECO:0000256" key="4">
    <source>
        <dbReference type="ARBA" id="ARBA00023242"/>
    </source>
</evidence>
<accession>A0A8X7QDV3</accession>
<dbReference type="InterPro" id="IPR025794">
    <property type="entry name" value="H3-K9-MeTrfase_plant"/>
</dbReference>
<evidence type="ECO:0000259" key="8">
    <source>
        <dbReference type="PROSITE" id="PS50280"/>
    </source>
</evidence>
<dbReference type="AlphaFoldDB" id="A0A8X7QDV3"/>
<feature type="compositionally biased region" description="Polar residues" evidence="7">
    <location>
        <begin position="199"/>
        <end position="212"/>
    </location>
</feature>
<name>A0A8X7QDV3_BRACI</name>
<keyword evidence="3" id="KW-0156">Chromatin regulator</keyword>
<keyword evidence="2" id="KW-0158">Chromosome</keyword>
<feature type="region of interest" description="Disordered" evidence="7">
    <location>
        <begin position="1117"/>
        <end position="1139"/>
    </location>
</feature>
<feature type="region of interest" description="Disordered" evidence="7">
    <location>
        <begin position="105"/>
        <end position="216"/>
    </location>
</feature>
<dbReference type="SMART" id="SM00384">
    <property type="entry name" value="AT_hook"/>
    <property type="match status" value="2"/>
</dbReference>
<evidence type="ECO:0000259" key="10">
    <source>
        <dbReference type="PROSITE" id="PS51015"/>
    </source>
</evidence>
<dbReference type="SMART" id="SM00466">
    <property type="entry name" value="SRA"/>
    <property type="match status" value="1"/>
</dbReference>
<dbReference type="InterPro" id="IPR003105">
    <property type="entry name" value="SRA_YDG"/>
</dbReference>
<dbReference type="InterPro" id="IPR007728">
    <property type="entry name" value="Pre-SET_dom"/>
</dbReference>
<dbReference type="InterPro" id="IPR051357">
    <property type="entry name" value="H3K9_HMTase_SUVAR3-9"/>
</dbReference>
<feature type="region of interest" description="Disordered" evidence="7">
    <location>
        <begin position="1007"/>
        <end position="1042"/>
    </location>
</feature>
<keyword evidence="12" id="KW-1185">Reference proteome</keyword>
<dbReference type="Gene3D" id="2.170.270.10">
    <property type="entry name" value="SET domain"/>
    <property type="match status" value="3"/>
</dbReference>
<feature type="region of interest" description="Disordered" evidence="7">
    <location>
        <begin position="1"/>
        <end position="25"/>
    </location>
</feature>
<dbReference type="SMART" id="SM00468">
    <property type="entry name" value="PreSET"/>
    <property type="match status" value="1"/>
</dbReference>
<dbReference type="PROSITE" id="PS50867">
    <property type="entry name" value="PRE_SET"/>
    <property type="match status" value="1"/>
</dbReference>
<feature type="domain" description="Pre-SET" evidence="9">
    <location>
        <begin position="566"/>
        <end position="630"/>
    </location>
</feature>
<protein>
    <submittedName>
        <fullName evidence="11">Uncharacterized protein</fullName>
    </submittedName>
</protein>
<dbReference type="InterPro" id="IPR036987">
    <property type="entry name" value="SRA-YDG_sf"/>
</dbReference>
<dbReference type="Proteomes" id="UP000886595">
    <property type="component" value="Unassembled WGS sequence"/>
</dbReference>
<dbReference type="InterPro" id="IPR046341">
    <property type="entry name" value="SET_dom_sf"/>
</dbReference>
<feature type="compositionally biased region" description="Polar residues" evidence="7">
    <location>
        <begin position="1129"/>
        <end position="1139"/>
    </location>
</feature>
<comment type="subcellular location">
    <subcellularLocation>
        <location evidence="1">Chromosome</location>
        <location evidence="1">Centromere</location>
    </subcellularLocation>
    <subcellularLocation>
        <location evidence="6">Nucleus</location>
    </subcellularLocation>
</comment>
<gene>
    <name evidence="11" type="ORF">Bca52824_063164</name>
</gene>
<dbReference type="EMBL" id="JAAMPC010000013">
    <property type="protein sequence ID" value="KAG2268609.1"/>
    <property type="molecule type" value="Genomic_DNA"/>
</dbReference>
<organism evidence="11 12">
    <name type="scientific">Brassica carinata</name>
    <name type="common">Ethiopian mustard</name>
    <name type="synonym">Abyssinian cabbage</name>
    <dbReference type="NCBI Taxonomy" id="52824"/>
    <lineage>
        <taxon>Eukaryota</taxon>
        <taxon>Viridiplantae</taxon>
        <taxon>Streptophyta</taxon>
        <taxon>Embryophyta</taxon>
        <taxon>Tracheophyta</taxon>
        <taxon>Spermatophyta</taxon>
        <taxon>Magnoliopsida</taxon>
        <taxon>eudicotyledons</taxon>
        <taxon>Gunneridae</taxon>
        <taxon>Pentapetalae</taxon>
        <taxon>rosids</taxon>
        <taxon>malvids</taxon>
        <taxon>Brassicales</taxon>
        <taxon>Brassicaceae</taxon>
        <taxon>Brassiceae</taxon>
        <taxon>Brassica</taxon>
    </lineage>
</organism>
<dbReference type="SUPFAM" id="SSF82199">
    <property type="entry name" value="SET domain"/>
    <property type="match status" value="3"/>
</dbReference>
<feature type="compositionally biased region" description="Basic residues" evidence="7">
    <location>
        <begin position="250"/>
        <end position="264"/>
    </location>
</feature>
<dbReference type="SMART" id="SM00317">
    <property type="entry name" value="SET"/>
    <property type="match status" value="1"/>
</dbReference>
<dbReference type="InterPro" id="IPR015947">
    <property type="entry name" value="PUA-like_sf"/>
</dbReference>
<feature type="domain" description="YDG" evidence="10">
    <location>
        <begin position="341"/>
        <end position="487"/>
    </location>
</feature>
<dbReference type="InterPro" id="IPR017956">
    <property type="entry name" value="AT_hook_DNA-bd_motif"/>
</dbReference>
<dbReference type="PANTHER" id="PTHR45660">
    <property type="entry name" value="HISTONE-LYSINE N-METHYLTRANSFERASE SETMAR"/>
    <property type="match status" value="1"/>
</dbReference>
<keyword evidence="4 6" id="KW-0539">Nucleus</keyword>
<evidence type="ECO:0000313" key="12">
    <source>
        <dbReference type="Proteomes" id="UP000886595"/>
    </source>
</evidence>
<dbReference type="PANTHER" id="PTHR45660:SF50">
    <property type="entry name" value="SET DOMAIN-CONTAINING PROTEIN"/>
    <property type="match status" value="1"/>
</dbReference>
<dbReference type="PROSITE" id="PS51015">
    <property type="entry name" value="YDG"/>
    <property type="match status" value="1"/>
</dbReference>
<evidence type="ECO:0000256" key="1">
    <source>
        <dbReference type="ARBA" id="ARBA00004584"/>
    </source>
</evidence>
<evidence type="ECO:0000313" key="11">
    <source>
        <dbReference type="EMBL" id="KAG2268609.1"/>
    </source>
</evidence>
<dbReference type="GO" id="GO:0008270">
    <property type="term" value="F:zinc ion binding"/>
    <property type="evidence" value="ECO:0007669"/>
    <property type="project" value="InterPro"/>
</dbReference>
<evidence type="ECO:0000256" key="3">
    <source>
        <dbReference type="ARBA" id="ARBA00022853"/>
    </source>
</evidence>
<comment type="caution">
    <text evidence="11">The sequence shown here is derived from an EMBL/GenBank/DDBJ whole genome shotgun (WGS) entry which is preliminary data.</text>
</comment>
<evidence type="ECO:0000256" key="5">
    <source>
        <dbReference type="ARBA" id="ARBA00023328"/>
    </source>
</evidence>
<dbReference type="GO" id="GO:0042054">
    <property type="term" value="F:histone methyltransferase activity"/>
    <property type="evidence" value="ECO:0007669"/>
    <property type="project" value="InterPro"/>
</dbReference>
<dbReference type="GO" id="GO:0000775">
    <property type="term" value="C:chromosome, centromeric region"/>
    <property type="evidence" value="ECO:0007669"/>
    <property type="project" value="UniProtKB-SubCell"/>
</dbReference>
<feature type="region of interest" description="Disordered" evidence="7">
    <location>
        <begin position="235"/>
        <end position="269"/>
    </location>
</feature>
<dbReference type="Pfam" id="PF02182">
    <property type="entry name" value="SAD_SRA"/>
    <property type="match status" value="1"/>
</dbReference>
<dbReference type="Pfam" id="PF00856">
    <property type="entry name" value="SET"/>
    <property type="match status" value="1"/>
</dbReference>
<feature type="compositionally biased region" description="Polar residues" evidence="7">
    <location>
        <begin position="1"/>
        <end position="11"/>
    </location>
</feature>
<feature type="compositionally biased region" description="Basic residues" evidence="7">
    <location>
        <begin position="168"/>
        <end position="184"/>
    </location>
</feature>
<evidence type="ECO:0000256" key="2">
    <source>
        <dbReference type="ARBA" id="ARBA00022454"/>
    </source>
</evidence>
<evidence type="ECO:0000256" key="6">
    <source>
        <dbReference type="PROSITE-ProRule" id="PRU00358"/>
    </source>
</evidence>
<reference evidence="11 12" key="1">
    <citation type="submission" date="2020-02" db="EMBL/GenBank/DDBJ databases">
        <authorList>
            <person name="Ma Q."/>
            <person name="Huang Y."/>
            <person name="Song X."/>
            <person name="Pei D."/>
        </authorList>
    </citation>
    <scope>NUCLEOTIDE SEQUENCE [LARGE SCALE GENOMIC DNA]</scope>
    <source>
        <strain evidence="11">Sxm20200214</strain>
        <tissue evidence="11">Leaf</tissue>
    </source>
</reference>
<feature type="domain" description="SET" evidence="8">
    <location>
        <begin position="633"/>
        <end position="774"/>
    </location>
</feature>
<dbReference type="Pfam" id="PF05033">
    <property type="entry name" value="Pre-SET"/>
    <property type="match status" value="1"/>
</dbReference>
<dbReference type="PROSITE" id="PS51575">
    <property type="entry name" value="SAM_MT43_SUVAR39_2"/>
    <property type="match status" value="1"/>
</dbReference>
<dbReference type="Gene3D" id="2.30.280.10">
    <property type="entry name" value="SRA-YDG"/>
    <property type="match status" value="1"/>
</dbReference>
<dbReference type="PROSITE" id="PS50280">
    <property type="entry name" value="SET"/>
    <property type="match status" value="1"/>
</dbReference>
<dbReference type="GO" id="GO:0005634">
    <property type="term" value="C:nucleus"/>
    <property type="evidence" value="ECO:0007669"/>
    <property type="project" value="UniProtKB-SubCell"/>
</dbReference>
<evidence type="ECO:0000259" key="9">
    <source>
        <dbReference type="PROSITE" id="PS50867"/>
    </source>
</evidence>
<evidence type="ECO:0000256" key="7">
    <source>
        <dbReference type="SAM" id="MobiDB-lite"/>
    </source>
</evidence>
<dbReference type="InterPro" id="IPR001214">
    <property type="entry name" value="SET_dom"/>
</dbReference>
<sequence>MGKASLSSSDPTGLDSVRDEPEEGMEDQDEFFIEDFDAAAFVRHDIFVKTPQILRAICFMQLVTGLGSSDHSRIREKEYEQLAIWFGDANMGVDVTNRVTPLQTVDDETPYTTPPPIPQASPLQPANEENYNTPTPSQPLLLATPLSFVPPSDESNIVDVDPSIGPIKRGRGRPKGSKNSKPSKKKLETSHPNNEVVVSGQNDETHNNTSLSPHPPLVATNLQAIVPYDHLDNNSLADDDAAPSSDAIKRGRGRPKGSSVKKLKPNNPDDKMVIFCPSFDFDDNRRGERNGNEELVDSVRMRFNAVCRRLGHVSSEKAVVTTAFSIFNKQGVRTNKKKRVGPVPGVKPGDIFYFWGEMCLAGLHTQMPAGIDYLLTKDGAAEGLTTSVVTSVGHYNDRTDELHTLVYTGQGGTCKDGKPRDQELTRGNLALVASQKKGNEVRVIRGVEDPSDKKGKVYIYDGLYVVTHYWIEKGTTGFNEFKFNLVRQQDQPPGFATWKLAEELMKCGSSNQLRKGFVFGDISLGLEALPVLIVNEVDENDKEWPLDFNYRVSSKNLSMMIVPNHQSTGCNNTCKGGQSCGDPMCSCIQRNGGELQYDNRILLYRRPMIYECSDLCACPADCKNRLTQSGLKLRLEVFKTKSCGWGLRSWEPIRAGTFICELVGTAKGRDEIEEDDEYVFDTSRVYKTFRWNYEPELVGEDCWDQVSEVYKLRSEILVSARAFGNVSRFMNHSCLANVMWQPVEYEKDGQPLVHVAFFAKRHIPPLTELRYDYGMSYDTGEIDEGGSRVFTELVGETVGTKSLKFINFSRKSWLVGERLVTLVGSYTIANVMWQPVEFEKDGQPSVRIAFFAKRHIPPLTELRYDYEISYDTGEVDEDGSMVFRELVGETVGTKSLKFINFSQKSWLVGERLVTLVGSYTIANVMWQPVEFEKDGQPSVRIAFFAKRHIPPLTELRYDYEISYDTGEVDEDGSMVFRGFTFAIDESTPVEATPFSYLIPSFADNDNHQMENISSPTSQVGKASLGSSDPTGLDSVRDEPEEGMEDQDEFFIEDFDAAAFVRHDIFVKTPQILRAICFMQLVTGLGSSDHSRIREKEYEQLAIWFGDANMGVDVTNSKKHATTYPDPKNTESNLPFASDD</sequence>
<proteinExistence type="predicted"/>
<dbReference type="GO" id="GO:0003690">
    <property type="term" value="F:double-stranded DNA binding"/>
    <property type="evidence" value="ECO:0007669"/>
    <property type="project" value="TreeGrafter"/>
</dbReference>
<feature type="compositionally biased region" description="Polar residues" evidence="7">
    <location>
        <begin position="1009"/>
        <end position="1029"/>
    </location>
</feature>
<dbReference type="OrthoDB" id="616263at2759"/>
<dbReference type="SUPFAM" id="SSF88697">
    <property type="entry name" value="PUA domain-like"/>
    <property type="match status" value="1"/>
</dbReference>